<reference evidence="3" key="1">
    <citation type="submission" date="2025-08" db="UniProtKB">
        <authorList>
            <consortium name="RefSeq"/>
        </authorList>
    </citation>
    <scope>IDENTIFICATION</scope>
    <source>
        <tissue evidence="3">Blood</tissue>
    </source>
</reference>
<organism evidence="2 3">
    <name type="scientific">Sapajus apella</name>
    <name type="common">Brown-capped capuchin</name>
    <name type="synonym">Cebus apella</name>
    <dbReference type="NCBI Taxonomy" id="9515"/>
    <lineage>
        <taxon>Eukaryota</taxon>
        <taxon>Metazoa</taxon>
        <taxon>Chordata</taxon>
        <taxon>Craniata</taxon>
        <taxon>Vertebrata</taxon>
        <taxon>Euteleostomi</taxon>
        <taxon>Mammalia</taxon>
        <taxon>Eutheria</taxon>
        <taxon>Euarchontoglires</taxon>
        <taxon>Primates</taxon>
        <taxon>Haplorrhini</taxon>
        <taxon>Platyrrhini</taxon>
        <taxon>Cebidae</taxon>
        <taxon>Cebinae</taxon>
        <taxon>Sapajus</taxon>
    </lineage>
</organism>
<dbReference type="Proteomes" id="UP000504640">
    <property type="component" value="Unplaced"/>
</dbReference>
<feature type="compositionally biased region" description="Low complexity" evidence="1">
    <location>
        <begin position="1"/>
        <end position="15"/>
    </location>
</feature>
<proteinExistence type="predicted"/>
<feature type="region of interest" description="Disordered" evidence="1">
    <location>
        <begin position="1"/>
        <end position="116"/>
    </location>
</feature>
<evidence type="ECO:0000313" key="2">
    <source>
        <dbReference type="Proteomes" id="UP000504640"/>
    </source>
</evidence>
<keyword evidence="2" id="KW-1185">Reference proteome</keyword>
<dbReference type="AlphaFoldDB" id="A0A6J3J1V5"/>
<dbReference type="RefSeq" id="XP_032148816.1">
    <property type="nucleotide sequence ID" value="XM_032292925.1"/>
</dbReference>
<dbReference type="GeneID" id="116561152"/>
<evidence type="ECO:0000256" key="1">
    <source>
        <dbReference type="SAM" id="MobiDB-lite"/>
    </source>
</evidence>
<feature type="compositionally biased region" description="Basic and acidic residues" evidence="1">
    <location>
        <begin position="40"/>
        <end position="60"/>
    </location>
</feature>
<protein>
    <submittedName>
        <fullName evidence="3">Uncharacterized protein LOC116561152</fullName>
    </submittedName>
</protein>
<sequence>MQARLPAARRACACRGPTSAVHQRFGAHGRPLSAPPPPKPVREDESPKSTDWAFREDECLPRCAPRRQVSTQMQPERLPGSGRGGPERRGLRALAQPVPSAAGVTNTACSGPVLGR</sequence>
<evidence type="ECO:0000313" key="3">
    <source>
        <dbReference type="RefSeq" id="XP_032148816.1"/>
    </source>
</evidence>
<gene>
    <name evidence="3" type="primary">LOC116561152</name>
</gene>
<name>A0A6J3J1V5_SAPAP</name>
<accession>A0A6J3J1V5</accession>